<keyword evidence="2" id="KW-1185">Reference proteome</keyword>
<dbReference type="AlphaFoldDB" id="A0A067GU48"/>
<dbReference type="Proteomes" id="UP000027120">
    <property type="component" value="Unassembled WGS sequence"/>
</dbReference>
<evidence type="ECO:0000313" key="1">
    <source>
        <dbReference type="EMBL" id="KDO83159.1"/>
    </source>
</evidence>
<dbReference type="EMBL" id="KK784875">
    <property type="protein sequence ID" value="KDO83159.1"/>
    <property type="molecule type" value="Genomic_DNA"/>
</dbReference>
<name>A0A067GU48_CITSI</name>
<gene>
    <name evidence="1" type="ORF">CISIN_1g0408581mg</name>
</gene>
<feature type="non-terminal residue" evidence="1">
    <location>
        <position position="1"/>
    </location>
</feature>
<reference evidence="1 2" key="1">
    <citation type="submission" date="2014-04" db="EMBL/GenBank/DDBJ databases">
        <authorList>
            <consortium name="International Citrus Genome Consortium"/>
            <person name="Gmitter F."/>
            <person name="Chen C."/>
            <person name="Farmerie W."/>
            <person name="Harkins T."/>
            <person name="Desany B."/>
            <person name="Mohiuddin M."/>
            <person name="Kodira C."/>
            <person name="Borodovsky M."/>
            <person name="Lomsadze A."/>
            <person name="Burns P."/>
            <person name="Jenkins J."/>
            <person name="Prochnik S."/>
            <person name="Shu S."/>
            <person name="Chapman J."/>
            <person name="Pitluck S."/>
            <person name="Schmutz J."/>
            <person name="Rokhsar D."/>
        </authorList>
    </citation>
    <scope>NUCLEOTIDE SEQUENCE</scope>
</reference>
<organism evidence="1 2">
    <name type="scientific">Citrus sinensis</name>
    <name type="common">Sweet orange</name>
    <name type="synonym">Citrus aurantium var. sinensis</name>
    <dbReference type="NCBI Taxonomy" id="2711"/>
    <lineage>
        <taxon>Eukaryota</taxon>
        <taxon>Viridiplantae</taxon>
        <taxon>Streptophyta</taxon>
        <taxon>Embryophyta</taxon>
        <taxon>Tracheophyta</taxon>
        <taxon>Spermatophyta</taxon>
        <taxon>Magnoliopsida</taxon>
        <taxon>eudicotyledons</taxon>
        <taxon>Gunneridae</taxon>
        <taxon>Pentapetalae</taxon>
        <taxon>rosids</taxon>
        <taxon>malvids</taxon>
        <taxon>Sapindales</taxon>
        <taxon>Rutaceae</taxon>
        <taxon>Aurantioideae</taxon>
        <taxon>Citrus</taxon>
    </lineage>
</organism>
<accession>A0A067GU48</accession>
<evidence type="ECO:0000313" key="2">
    <source>
        <dbReference type="Proteomes" id="UP000027120"/>
    </source>
</evidence>
<sequence>HVRDNIWSPRDAVTLLPETSTTDHVMVLHYATRTASN</sequence>
<proteinExistence type="predicted"/>
<protein>
    <submittedName>
        <fullName evidence="1">Uncharacterized protein</fullName>
    </submittedName>
</protein>